<feature type="binding site" evidence="10">
    <location>
        <begin position="20"/>
        <end position="27"/>
    </location>
    <ligand>
        <name>ATP</name>
        <dbReference type="ChEBI" id="CHEBI:30616"/>
    </ligand>
</feature>
<protein>
    <recommendedName>
        <fullName evidence="2">Septum site-determining protein MinD</fullName>
    </recommendedName>
    <alternativeName>
        <fullName evidence="9">Cell division inhibitor MinD</fullName>
    </alternativeName>
</protein>
<sequence length="275" mass="29906">MLHLKEVYNLGEAIVITSGKGGVGKTTTSANLGTALALQGKKVCLIDTDIGLRNLDVILGLENRIIYDLVDVVEGRCKIHQALVKDKRFDDRLFLLPAAQTTDKSAVSPEQMKKLITELKMDYDYILIDCPAGIEQGYKNAIAGADRAIVVTTPEISAVRDADRIIGLLESEKDIEPPKLIINRIKGRLMESGDALDVNEITTHLSIDLLGIVLDDENVISSSNKGEPVVMDPSNPAAVGYRNIARRILGESVPLMSMDTGKTGFFGKLKSLFSK</sequence>
<evidence type="ECO:0000256" key="9">
    <source>
        <dbReference type="ARBA" id="ARBA00032845"/>
    </source>
</evidence>
<gene>
    <name evidence="12" type="primary">minD</name>
    <name evidence="12" type="ORF">HMPREF9372_2818</name>
</gene>
<evidence type="ECO:0000256" key="3">
    <source>
        <dbReference type="ARBA" id="ARBA00022618"/>
    </source>
</evidence>
<evidence type="ECO:0000313" key="12">
    <source>
        <dbReference type="EMBL" id="EGQ22615.1"/>
    </source>
</evidence>
<evidence type="ECO:0000256" key="2">
    <source>
        <dbReference type="ARBA" id="ARBA00016887"/>
    </source>
</evidence>
<dbReference type="EMBL" id="AFPZ01000090">
    <property type="protein sequence ID" value="EGQ22615.1"/>
    <property type="molecule type" value="Genomic_DNA"/>
</dbReference>
<comment type="similarity">
    <text evidence="1">Belongs to the ParA family. MinD subfamily.</text>
</comment>
<evidence type="ECO:0000313" key="13">
    <source>
        <dbReference type="Proteomes" id="UP000005316"/>
    </source>
</evidence>
<dbReference type="InterPro" id="IPR025501">
    <property type="entry name" value="MinD_FleN"/>
</dbReference>
<dbReference type="SUPFAM" id="SSF52540">
    <property type="entry name" value="P-loop containing nucleoside triphosphate hydrolases"/>
    <property type="match status" value="1"/>
</dbReference>
<dbReference type="InterPro" id="IPR002586">
    <property type="entry name" value="CobQ/CobB/MinD/ParA_Nub-bd_dom"/>
</dbReference>
<dbReference type="GO" id="GO:0000917">
    <property type="term" value="P:division septum assembly"/>
    <property type="evidence" value="ECO:0007669"/>
    <property type="project" value="UniProtKB-KW"/>
</dbReference>
<dbReference type="GO" id="GO:0016887">
    <property type="term" value="F:ATP hydrolysis activity"/>
    <property type="evidence" value="ECO:0007669"/>
    <property type="project" value="InterPro"/>
</dbReference>
<evidence type="ECO:0000256" key="6">
    <source>
        <dbReference type="ARBA" id="ARBA00023210"/>
    </source>
</evidence>
<evidence type="ECO:0000256" key="7">
    <source>
        <dbReference type="ARBA" id="ARBA00023306"/>
    </source>
</evidence>
<evidence type="ECO:0000256" key="10">
    <source>
        <dbReference type="PIRSR" id="PIRSR003092-1"/>
    </source>
</evidence>
<dbReference type="GO" id="GO:0051782">
    <property type="term" value="P:negative regulation of cell division"/>
    <property type="evidence" value="ECO:0007669"/>
    <property type="project" value="TreeGrafter"/>
</dbReference>
<evidence type="ECO:0000256" key="4">
    <source>
        <dbReference type="ARBA" id="ARBA00022741"/>
    </source>
</evidence>
<organism evidence="12 13">
    <name type="scientific">Sporosarcina newyorkensis 2681</name>
    <dbReference type="NCBI Taxonomy" id="1027292"/>
    <lineage>
        <taxon>Bacteria</taxon>
        <taxon>Bacillati</taxon>
        <taxon>Bacillota</taxon>
        <taxon>Bacilli</taxon>
        <taxon>Bacillales</taxon>
        <taxon>Caryophanaceae</taxon>
        <taxon>Sporosarcina</taxon>
    </lineage>
</organism>
<reference evidence="12 13" key="1">
    <citation type="submission" date="2011-04" db="EMBL/GenBank/DDBJ databases">
        <authorList>
            <person name="Muzny D."/>
            <person name="Qin X."/>
            <person name="Deng J."/>
            <person name="Jiang H."/>
            <person name="Liu Y."/>
            <person name="Qu J."/>
            <person name="Song X.-Z."/>
            <person name="Zhang L."/>
            <person name="Thornton R."/>
            <person name="Coyle M."/>
            <person name="Francisco L."/>
            <person name="Jackson L."/>
            <person name="Javaid M."/>
            <person name="Korchina V."/>
            <person name="Kovar C."/>
            <person name="Mata R."/>
            <person name="Mathew T."/>
            <person name="Ngo R."/>
            <person name="Nguyen L."/>
            <person name="Nguyen N."/>
            <person name="Okwuonu G."/>
            <person name="Ongeri F."/>
            <person name="Pham C."/>
            <person name="Simmons D."/>
            <person name="Wilczek-Boney K."/>
            <person name="Hale W."/>
            <person name="Jakkamsetti A."/>
            <person name="Pham P."/>
            <person name="Ruth R."/>
            <person name="San Lucas F."/>
            <person name="Warren J."/>
            <person name="Zhang J."/>
            <person name="Zhao Z."/>
            <person name="Zhou C."/>
            <person name="Zhu D."/>
            <person name="Lee S."/>
            <person name="Bess C."/>
            <person name="Blankenburg K."/>
            <person name="Forbes L."/>
            <person name="Fu Q."/>
            <person name="Gubbala S."/>
            <person name="Hirani K."/>
            <person name="Jayaseelan J.C."/>
            <person name="Lara F."/>
            <person name="Munidasa M."/>
            <person name="Palculict T."/>
            <person name="Patil S."/>
            <person name="Pu L.-L."/>
            <person name="Saada N."/>
            <person name="Tang L."/>
            <person name="Weissenberger G."/>
            <person name="Zhu Y."/>
            <person name="Hemphill L."/>
            <person name="Shang Y."/>
            <person name="Youmans B."/>
            <person name="Ayvaz T."/>
            <person name="Ross M."/>
            <person name="Santibanez J."/>
            <person name="Aqrawi P."/>
            <person name="Gross S."/>
            <person name="Joshi V."/>
            <person name="Fowler G."/>
            <person name="Nazareth L."/>
            <person name="Reid J."/>
            <person name="Worley K."/>
            <person name="Petrosino J."/>
            <person name="Highlander S."/>
            <person name="Gibbs R."/>
        </authorList>
    </citation>
    <scope>NUCLEOTIDE SEQUENCE [LARGE SCALE GENOMIC DNA]</scope>
    <source>
        <strain evidence="12 13">2681</strain>
    </source>
</reference>
<evidence type="ECO:0000259" key="11">
    <source>
        <dbReference type="Pfam" id="PF01656"/>
    </source>
</evidence>
<name>F9DVI7_9BACL</name>
<keyword evidence="3" id="KW-0132">Cell division</keyword>
<dbReference type="Pfam" id="PF01656">
    <property type="entry name" value="CbiA"/>
    <property type="match status" value="1"/>
</dbReference>
<dbReference type="GO" id="GO:0005829">
    <property type="term" value="C:cytosol"/>
    <property type="evidence" value="ECO:0007669"/>
    <property type="project" value="TreeGrafter"/>
</dbReference>
<dbReference type="PIRSF" id="PIRSF003092">
    <property type="entry name" value="MinD"/>
    <property type="match status" value="1"/>
</dbReference>
<evidence type="ECO:0000256" key="8">
    <source>
        <dbReference type="ARBA" id="ARBA00025436"/>
    </source>
</evidence>
<dbReference type="InterPro" id="IPR010223">
    <property type="entry name" value="MinD"/>
</dbReference>
<dbReference type="HOGENOM" id="CLU_037612_0_1_9"/>
<accession>F9DVI7</accession>
<evidence type="ECO:0000256" key="5">
    <source>
        <dbReference type="ARBA" id="ARBA00022840"/>
    </source>
</evidence>
<dbReference type="AlphaFoldDB" id="F9DVI7"/>
<dbReference type="Proteomes" id="UP000005316">
    <property type="component" value="Unassembled WGS sequence"/>
</dbReference>
<dbReference type="GO" id="GO:0005524">
    <property type="term" value="F:ATP binding"/>
    <property type="evidence" value="ECO:0007669"/>
    <property type="project" value="UniProtKB-KW"/>
</dbReference>
<keyword evidence="5 10" id="KW-0067">ATP-binding</keyword>
<evidence type="ECO:0000256" key="1">
    <source>
        <dbReference type="ARBA" id="ARBA00010257"/>
    </source>
</evidence>
<dbReference type="InterPro" id="IPR050625">
    <property type="entry name" value="ParA/MinD_ATPase"/>
</dbReference>
<proteinExistence type="inferred from homology"/>
<dbReference type="PANTHER" id="PTHR43384:SF6">
    <property type="entry name" value="SEPTUM SITE-DETERMINING PROTEIN MIND HOMOLOG, CHLOROPLASTIC"/>
    <property type="match status" value="1"/>
</dbReference>
<comment type="caution">
    <text evidence="12">The sequence shown here is derived from an EMBL/GenBank/DDBJ whole genome shotgun (WGS) entry which is preliminary data.</text>
</comment>
<dbReference type="NCBIfam" id="TIGR01968">
    <property type="entry name" value="minD_bact"/>
    <property type="match status" value="1"/>
</dbReference>
<feature type="domain" description="CobQ/CobB/MinD/ParA nucleotide binding" evidence="11">
    <location>
        <begin position="14"/>
        <end position="229"/>
    </location>
</feature>
<keyword evidence="6" id="KW-0717">Septation</keyword>
<dbReference type="Gene3D" id="3.40.50.300">
    <property type="entry name" value="P-loop containing nucleotide triphosphate hydrolases"/>
    <property type="match status" value="1"/>
</dbReference>
<comment type="function">
    <text evidence="8">ATPase required for the correct placement of the division site. Cell division inhibitors MinC and MinD act in concert to form an inhibitor capable of blocking formation of the polar Z ring septums. Rapidly oscillates between the poles of the cell to destabilize FtsZ filaments that have formed before they mature into polar Z rings.</text>
</comment>
<keyword evidence="4 10" id="KW-0547">Nucleotide-binding</keyword>
<keyword evidence="7" id="KW-0131">Cell cycle</keyword>
<dbReference type="CDD" id="cd02036">
    <property type="entry name" value="MinD"/>
    <property type="match status" value="1"/>
</dbReference>
<dbReference type="InterPro" id="IPR027417">
    <property type="entry name" value="P-loop_NTPase"/>
</dbReference>
<dbReference type="GO" id="GO:0009898">
    <property type="term" value="C:cytoplasmic side of plasma membrane"/>
    <property type="evidence" value="ECO:0007669"/>
    <property type="project" value="TreeGrafter"/>
</dbReference>
<dbReference type="eggNOG" id="COG2894">
    <property type="taxonomic scope" value="Bacteria"/>
</dbReference>
<dbReference type="PANTHER" id="PTHR43384">
    <property type="entry name" value="SEPTUM SITE-DETERMINING PROTEIN MIND HOMOLOG, CHLOROPLASTIC-RELATED"/>
    <property type="match status" value="1"/>
</dbReference>
<dbReference type="STRING" id="759851.SAMN04244570_1011"/>
<dbReference type="FunFam" id="3.40.50.300:FF:000068">
    <property type="entry name" value="Site-determining protein"/>
    <property type="match status" value="1"/>
</dbReference>